<evidence type="ECO:0000313" key="2">
    <source>
        <dbReference type="EMBL" id="PQD95745.1"/>
    </source>
</evidence>
<protein>
    <submittedName>
        <fullName evidence="2">GNAT family N-acetyltransferase</fullName>
    </submittedName>
</protein>
<dbReference type="PROSITE" id="PS51186">
    <property type="entry name" value="GNAT"/>
    <property type="match status" value="1"/>
</dbReference>
<reference evidence="2 3" key="1">
    <citation type="submission" date="2017-12" db="EMBL/GenBank/DDBJ databases">
        <title>Taxonomic description and draft genome of Pradoshia cofamensis Gen. nov., sp. nov., a thermotolerant bacillale isolated from anterior gut of earthworm Eisenia fetida.</title>
        <authorList>
            <person name="Saha T."/>
            <person name="Chakraborty R."/>
        </authorList>
    </citation>
    <scope>NUCLEOTIDE SEQUENCE [LARGE SCALE GENOMIC DNA]</scope>
    <source>
        <strain evidence="2 3">EAG3</strain>
    </source>
</reference>
<organism evidence="2 3">
    <name type="scientific">Pradoshia eiseniae</name>
    <dbReference type="NCBI Taxonomy" id="2064768"/>
    <lineage>
        <taxon>Bacteria</taxon>
        <taxon>Bacillati</taxon>
        <taxon>Bacillota</taxon>
        <taxon>Bacilli</taxon>
        <taxon>Bacillales</taxon>
        <taxon>Bacillaceae</taxon>
        <taxon>Pradoshia</taxon>
    </lineage>
</organism>
<name>A0A2S7N188_9BACI</name>
<feature type="domain" description="N-acetyltransferase" evidence="1">
    <location>
        <begin position="6"/>
        <end position="145"/>
    </location>
</feature>
<comment type="caution">
    <text evidence="2">The sequence shown here is derived from an EMBL/GenBank/DDBJ whole genome shotgun (WGS) entry which is preliminary data.</text>
</comment>
<dbReference type="RefSeq" id="WP_104848889.1">
    <property type="nucleotide sequence ID" value="NZ_PKOZ01000003.1"/>
</dbReference>
<accession>A0A2S7N188</accession>
<evidence type="ECO:0000313" key="3">
    <source>
        <dbReference type="Proteomes" id="UP000239663"/>
    </source>
</evidence>
<sequence length="145" mass="17453">MTIMTETIMELISVEQWEEAYPIMKQLRTDLDKHQYFELMDEMRKDGYRLFAYFQGEEMAAIIGISVRVNFYNKRHVVVHDLVTTEKERSKGFGEKLLAFIHEWAKVNGAKYVALESALPRMDAHRFYEDKFQYDKWCYSFRKEL</sequence>
<dbReference type="EMBL" id="PKOZ01000003">
    <property type="protein sequence ID" value="PQD95745.1"/>
    <property type="molecule type" value="Genomic_DNA"/>
</dbReference>
<dbReference type="CDD" id="cd04301">
    <property type="entry name" value="NAT_SF"/>
    <property type="match status" value="1"/>
</dbReference>
<dbReference type="Gene3D" id="3.40.630.30">
    <property type="match status" value="1"/>
</dbReference>
<keyword evidence="3" id="KW-1185">Reference proteome</keyword>
<dbReference type="Pfam" id="PF00583">
    <property type="entry name" value="Acetyltransf_1"/>
    <property type="match status" value="1"/>
</dbReference>
<evidence type="ECO:0000259" key="1">
    <source>
        <dbReference type="PROSITE" id="PS51186"/>
    </source>
</evidence>
<proteinExistence type="predicted"/>
<dbReference type="OrthoDB" id="9805924at2"/>
<dbReference type="SUPFAM" id="SSF55729">
    <property type="entry name" value="Acyl-CoA N-acyltransferases (Nat)"/>
    <property type="match status" value="1"/>
</dbReference>
<dbReference type="InterPro" id="IPR000182">
    <property type="entry name" value="GNAT_dom"/>
</dbReference>
<dbReference type="InterPro" id="IPR016181">
    <property type="entry name" value="Acyl_CoA_acyltransferase"/>
</dbReference>
<dbReference type="GO" id="GO:0016747">
    <property type="term" value="F:acyltransferase activity, transferring groups other than amino-acyl groups"/>
    <property type="evidence" value="ECO:0007669"/>
    <property type="project" value="InterPro"/>
</dbReference>
<dbReference type="AlphaFoldDB" id="A0A2S7N188"/>
<gene>
    <name evidence="2" type="ORF">CYL18_07585</name>
</gene>
<keyword evidence="2" id="KW-0808">Transferase</keyword>
<dbReference type="Proteomes" id="UP000239663">
    <property type="component" value="Unassembled WGS sequence"/>
</dbReference>